<evidence type="ECO:0000259" key="3">
    <source>
        <dbReference type="Pfam" id="PF07687"/>
    </source>
</evidence>
<organism evidence="4 5">
    <name type="scientific">Streptomyces xanthii</name>
    <dbReference type="NCBI Taxonomy" id="2768069"/>
    <lineage>
        <taxon>Bacteria</taxon>
        <taxon>Bacillati</taxon>
        <taxon>Actinomycetota</taxon>
        <taxon>Actinomycetes</taxon>
        <taxon>Kitasatosporales</taxon>
        <taxon>Streptomycetaceae</taxon>
        <taxon>Streptomyces</taxon>
    </lineage>
</organism>
<dbReference type="FunFam" id="3.30.70.360:FF:000004">
    <property type="entry name" value="Peptidase M20 domain-containing protein 2"/>
    <property type="match status" value="1"/>
</dbReference>
<evidence type="ECO:0000256" key="2">
    <source>
        <dbReference type="SAM" id="Coils"/>
    </source>
</evidence>
<dbReference type="AlphaFoldDB" id="A0A7H1BFY0"/>
<keyword evidence="2" id="KW-0175">Coiled coil</keyword>
<sequence length="414" mass="43290">MTNTISRTTEALAAAKDTKDRAEAEVARRRSQLLALSHALHADPELSWQEHRAAARVAEVLRDAGFAVHVGAYGVETAIEAVYGTGDLTVAICAEYDALPGIGHACGHNVIAAAGVGAALALAPVADAAGLRVKLLGTPAEEHGGGKVSLLVEGAWEDVDLSMMVHGMTGEDRPANAFRSTAVDRFEVTFGGRTAHAAASPQQGVNAGAAATLALTAIGLLRQHLPTDTNLNAFVSHGGEATNIIPDRATVQVEIRAYELDVWRDMKKRVLACFEGAAVATGCTWAWAPTEHAYAPMNPDETLAALWDRNLTDRGRTVEGAPSLGGGSTDMGNVSQVVPSIHPMIAFLGEQGVPHNPDFTVAAISPAADDAVVDGAVALAWTALDVALDDELRADFRRRTAERPAGATRVTLEA</sequence>
<dbReference type="PANTHER" id="PTHR30575">
    <property type="entry name" value="PEPTIDASE M20"/>
    <property type="match status" value="1"/>
</dbReference>
<name>A0A7H1BFY0_9ACTN</name>
<dbReference type="PANTHER" id="PTHR30575:SF0">
    <property type="entry name" value="XAA-ARG DIPEPTIDASE"/>
    <property type="match status" value="1"/>
</dbReference>
<feature type="coiled-coil region" evidence="2">
    <location>
        <begin position="5"/>
        <end position="32"/>
    </location>
</feature>
<dbReference type="GO" id="GO:0071713">
    <property type="term" value="F:para-aminobenzoyl-glutamate hydrolase activity"/>
    <property type="evidence" value="ECO:0007669"/>
    <property type="project" value="TreeGrafter"/>
</dbReference>
<feature type="domain" description="Peptidase M20 dimerisation" evidence="3">
    <location>
        <begin position="185"/>
        <end position="276"/>
    </location>
</feature>
<dbReference type="KEGG" id="sxn:IAG42_31210"/>
<dbReference type="SUPFAM" id="SSF53187">
    <property type="entry name" value="Zn-dependent exopeptidases"/>
    <property type="match status" value="1"/>
</dbReference>
<keyword evidence="5" id="KW-1185">Reference proteome</keyword>
<dbReference type="PIRSF" id="PIRSF037226">
    <property type="entry name" value="Amidohydrolase_ACY1L2_prd"/>
    <property type="match status" value="1"/>
</dbReference>
<protein>
    <recommendedName>
        <fullName evidence="1">Peptidase M20 domain-containing protein 2</fullName>
    </recommendedName>
</protein>
<dbReference type="InterPro" id="IPR011650">
    <property type="entry name" value="Peptidase_M20_dimer"/>
</dbReference>
<reference evidence="4 5" key="1">
    <citation type="submission" date="2020-09" db="EMBL/GenBank/DDBJ databases">
        <title>A novel species.</title>
        <authorList>
            <person name="Gao J."/>
        </authorList>
    </citation>
    <scope>NUCLEOTIDE SEQUENCE [LARGE SCALE GENOMIC DNA]</scope>
    <source>
        <strain evidence="4 5">CRXT-Y-14</strain>
    </source>
</reference>
<dbReference type="InterPro" id="IPR017439">
    <property type="entry name" value="Amidohydrolase"/>
</dbReference>
<gene>
    <name evidence="4" type="ORF">IAG42_31210</name>
</gene>
<dbReference type="GO" id="GO:0046657">
    <property type="term" value="P:folic acid catabolic process"/>
    <property type="evidence" value="ECO:0007669"/>
    <property type="project" value="TreeGrafter"/>
</dbReference>
<keyword evidence="4" id="KW-0378">Hydrolase</keyword>
<dbReference type="InterPro" id="IPR002933">
    <property type="entry name" value="Peptidase_M20"/>
</dbReference>
<evidence type="ECO:0000313" key="4">
    <source>
        <dbReference type="EMBL" id="QNS07635.1"/>
    </source>
</evidence>
<comment type="similarity">
    <text evidence="1">Belongs to the peptidase M20A family.</text>
</comment>
<dbReference type="Pfam" id="PF01546">
    <property type="entry name" value="Peptidase_M20"/>
    <property type="match status" value="1"/>
</dbReference>
<dbReference type="EMBL" id="CP061281">
    <property type="protein sequence ID" value="QNS07635.1"/>
    <property type="molecule type" value="Genomic_DNA"/>
</dbReference>
<dbReference type="NCBIfam" id="TIGR01891">
    <property type="entry name" value="amidohydrolases"/>
    <property type="match status" value="1"/>
</dbReference>
<dbReference type="InterPro" id="IPR036264">
    <property type="entry name" value="Bact_exopeptidase_dim_dom"/>
</dbReference>
<dbReference type="Proteomes" id="UP000516428">
    <property type="component" value="Chromosome"/>
</dbReference>
<dbReference type="SUPFAM" id="SSF55031">
    <property type="entry name" value="Bacterial exopeptidase dimerisation domain"/>
    <property type="match status" value="1"/>
</dbReference>
<dbReference type="Pfam" id="PF07687">
    <property type="entry name" value="M20_dimer"/>
    <property type="match status" value="1"/>
</dbReference>
<dbReference type="GO" id="GO:0005737">
    <property type="term" value="C:cytoplasm"/>
    <property type="evidence" value="ECO:0007669"/>
    <property type="project" value="TreeGrafter"/>
</dbReference>
<evidence type="ECO:0000313" key="5">
    <source>
        <dbReference type="Proteomes" id="UP000516428"/>
    </source>
</evidence>
<dbReference type="Gene3D" id="3.40.630.10">
    <property type="entry name" value="Zn peptidases"/>
    <property type="match status" value="1"/>
</dbReference>
<dbReference type="InterPro" id="IPR017144">
    <property type="entry name" value="Xaa-Arg_dipeptidase"/>
</dbReference>
<dbReference type="Gene3D" id="3.30.70.360">
    <property type="match status" value="1"/>
</dbReference>
<proteinExistence type="inferred from homology"/>
<evidence type="ECO:0000256" key="1">
    <source>
        <dbReference type="PIRNR" id="PIRNR037226"/>
    </source>
</evidence>
<accession>A0A7H1BFY0</accession>
<dbReference type="GO" id="GO:0016805">
    <property type="term" value="F:dipeptidase activity"/>
    <property type="evidence" value="ECO:0007669"/>
    <property type="project" value="InterPro"/>
</dbReference>
<dbReference type="RefSeq" id="WP_188340297.1">
    <property type="nucleotide sequence ID" value="NZ_CP061281.1"/>
</dbReference>
<dbReference type="InterPro" id="IPR052030">
    <property type="entry name" value="Peptidase_M20/M20A_hydrolases"/>
</dbReference>